<dbReference type="InterPro" id="IPR027417">
    <property type="entry name" value="P-loop_NTPase"/>
</dbReference>
<dbReference type="CDD" id="cd03224">
    <property type="entry name" value="ABC_TM1139_LivF_branched"/>
    <property type="match status" value="1"/>
</dbReference>
<dbReference type="STRING" id="298654.FraEuI1c_3250"/>
<keyword evidence="5" id="KW-0029">Amino-acid transport</keyword>
<dbReference type="GO" id="GO:0015807">
    <property type="term" value="P:L-amino acid transport"/>
    <property type="evidence" value="ECO:0007669"/>
    <property type="project" value="TreeGrafter"/>
</dbReference>
<dbReference type="GO" id="GO:0005524">
    <property type="term" value="F:ATP binding"/>
    <property type="evidence" value="ECO:0007669"/>
    <property type="project" value="UniProtKB-KW"/>
</dbReference>
<gene>
    <name evidence="7" type="ordered locus">FraEuI1c_3250</name>
</gene>
<reference evidence="7 8" key="1">
    <citation type="submission" date="2010-10" db="EMBL/GenBank/DDBJ databases">
        <title>Complete sequence of Frankia sp. EuI1c.</title>
        <authorList>
            <consortium name="US DOE Joint Genome Institute"/>
            <person name="Lucas S."/>
            <person name="Copeland A."/>
            <person name="Lapidus A."/>
            <person name="Cheng J.-F."/>
            <person name="Bruce D."/>
            <person name="Goodwin L."/>
            <person name="Pitluck S."/>
            <person name="Chertkov O."/>
            <person name="Detter J.C."/>
            <person name="Han C."/>
            <person name="Tapia R."/>
            <person name="Land M."/>
            <person name="Hauser L."/>
            <person name="Jeffries C."/>
            <person name="Kyrpides N."/>
            <person name="Ivanova N."/>
            <person name="Mikhailova N."/>
            <person name="Beauchemin N."/>
            <person name="Sen A."/>
            <person name="Sur S.A."/>
            <person name="Gtari M."/>
            <person name="Wall L."/>
            <person name="Tisa L."/>
            <person name="Woyke T."/>
        </authorList>
    </citation>
    <scope>NUCLEOTIDE SEQUENCE [LARGE SCALE GENOMIC DNA]</scope>
    <source>
        <strain evidence="8">DSM 45817 / CECT 9037 / EuI1c</strain>
    </source>
</reference>
<dbReference type="HOGENOM" id="CLU_000604_1_2_11"/>
<dbReference type="KEGG" id="fri:FraEuI1c_3250"/>
<dbReference type="GO" id="GO:0016887">
    <property type="term" value="F:ATP hydrolysis activity"/>
    <property type="evidence" value="ECO:0007669"/>
    <property type="project" value="InterPro"/>
</dbReference>
<dbReference type="InterPro" id="IPR003593">
    <property type="entry name" value="AAA+_ATPase"/>
</dbReference>
<keyword evidence="2" id="KW-0813">Transport</keyword>
<dbReference type="InterPro" id="IPR017871">
    <property type="entry name" value="ABC_transporter-like_CS"/>
</dbReference>
<dbReference type="PANTHER" id="PTHR43820">
    <property type="entry name" value="HIGH-AFFINITY BRANCHED-CHAIN AMINO ACID TRANSPORT ATP-BINDING PROTEIN LIVF"/>
    <property type="match status" value="1"/>
</dbReference>
<dbReference type="PANTHER" id="PTHR43820:SF4">
    <property type="entry name" value="HIGH-AFFINITY BRANCHED-CHAIN AMINO ACID TRANSPORT ATP-BINDING PROTEIN LIVF"/>
    <property type="match status" value="1"/>
</dbReference>
<accession>E3IV99</accession>
<dbReference type="InParanoid" id="E3IV99"/>
<keyword evidence="4" id="KW-0067">ATP-binding</keyword>
<evidence type="ECO:0000256" key="3">
    <source>
        <dbReference type="ARBA" id="ARBA00022741"/>
    </source>
</evidence>
<organism evidence="7 8">
    <name type="scientific">Pseudofrankia inefficax (strain DSM 45817 / CECT 9037 / DDB 130130 / EuI1c)</name>
    <name type="common">Frankia inefficax</name>
    <dbReference type="NCBI Taxonomy" id="298654"/>
    <lineage>
        <taxon>Bacteria</taxon>
        <taxon>Bacillati</taxon>
        <taxon>Actinomycetota</taxon>
        <taxon>Actinomycetes</taxon>
        <taxon>Frankiales</taxon>
        <taxon>Frankiaceae</taxon>
        <taxon>Pseudofrankia</taxon>
    </lineage>
</organism>
<dbReference type="eggNOG" id="COG0410">
    <property type="taxonomic scope" value="Bacteria"/>
</dbReference>
<dbReference type="InterPro" id="IPR052156">
    <property type="entry name" value="BCAA_Transport_ATP-bd_LivF"/>
</dbReference>
<dbReference type="SUPFAM" id="SSF52540">
    <property type="entry name" value="P-loop containing nucleoside triphosphate hydrolases"/>
    <property type="match status" value="1"/>
</dbReference>
<evidence type="ECO:0000313" key="7">
    <source>
        <dbReference type="EMBL" id="ADP81263.1"/>
    </source>
</evidence>
<dbReference type="PROSITE" id="PS50893">
    <property type="entry name" value="ABC_TRANSPORTER_2"/>
    <property type="match status" value="1"/>
</dbReference>
<keyword evidence="8" id="KW-1185">Reference proteome</keyword>
<evidence type="ECO:0000259" key="6">
    <source>
        <dbReference type="PROSITE" id="PS50893"/>
    </source>
</evidence>
<dbReference type="InterPro" id="IPR003439">
    <property type="entry name" value="ABC_transporter-like_ATP-bd"/>
</dbReference>
<evidence type="ECO:0000256" key="4">
    <source>
        <dbReference type="ARBA" id="ARBA00022840"/>
    </source>
</evidence>
<protein>
    <submittedName>
        <fullName evidence="7">ABC transporter related protein</fullName>
    </submittedName>
</protein>
<dbReference type="AlphaFoldDB" id="E3IV99"/>
<dbReference type="GO" id="GO:0015658">
    <property type="term" value="F:branched-chain amino acid transmembrane transporter activity"/>
    <property type="evidence" value="ECO:0007669"/>
    <property type="project" value="TreeGrafter"/>
</dbReference>
<dbReference type="Proteomes" id="UP000002484">
    <property type="component" value="Chromosome"/>
</dbReference>
<proteinExistence type="inferred from homology"/>
<evidence type="ECO:0000256" key="1">
    <source>
        <dbReference type="ARBA" id="ARBA00005417"/>
    </source>
</evidence>
<sequence>MTALLEVDGLSATYGQAPVLHGLDFTVGESEIVVLLGANGAGKTTTLRALSQLESVTVGGKIRLRGRSLVGLSPQTVVRRGVSHVPQGRGTFGDLTVEENLLAGAYVRRDRQGVRSDIARWFDTFPRLAERREQRAGTLSGGEQQMLAIARASMSRPALLLLDEPSLGLAPLIIRGLFDLLGGLNRDHGTTMLIVEQNANLALSIANRGYVMEAGTIAVSGDADQLRTDDAVRRAYLGF</sequence>
<dbReference type="Gene3D" id="3.40.50.300">
    <property type="entry name" value="P-loop containing nucleotide triphosphate hydrolases"/>
    <property type="match status" value="1"/>
</dbReference>
<dbReference type="PROSITE" id="PS00211">
    <property type="entry name" value="ABC_TRANSPORTER_1"/>
    <property type="match status" value="1"/>
</dbReference>
<dbReference type="RefSeq" id="WP_013424381.1">
    <property type="nucleotide sequence ID" value="NC_014666.1"/>
</dbReference>
<dbReference type="EMBL" id="CP002299">
    <property type="protein sequence ID" value="ADP81263.1"/>
    <property type="molecule type" value="Genomic_DNA"/>
</dbReference>
<evidence type="ECO:0000256" key="5">
    <source>
        <dbReference type="ARBA" id="ARBA00022970"/>
    </source>
</evidence>
<comment type="similarity">
    <text evidence="1">Belongs to the ABC transporter superfamily.</text>
</comment>
<name>E3IV99_PSEI1</name>
<dbReference type="SMART" id="SM00382">
    <property type="entry name" value="AAA"/>
    <property type="match status" value="1"/>
</dbReference>
<keyword evidence="3" id="KW-0547">Nucleotide-binding</keyword>
<feature type="domain" description="ABC transporter" evidence="6">
    <location>
        <begin position="5"/>
        <end position="239"/>
    </location>
</feature>
<dbReference type="Pfam" id="PF00005">
    <property type="entry name" value="ABC_tran"/>
    <property type="match status" value="1"/>
</dbReference>
<evidence type="ECO:0000313" key="8">
    <source>
        <dbReference type="Proteomes" id="UP000002484"/>
    </source>
</evidence>
<dbReference type="OrthoDB" id="9805514at2"/>
<evidence type="ECO:0000256" key="2">
    <source>
        <dbReference type="ARBA" id="ARBA00022448"/>
    </source>
</evidence>